<organism evidence="8 9">
    <name type="scientific">Neodothiora populina</name>
    <dbReference type="NCBI Taxonomy" id="2781224"/>
    <lineage>
        <taxon>Eukaryota</taxon>
        <taxon>Fungi</taxon>
        <taxon>Dikarya</taxon>
        <taxon>Ascomycota</taxon>
        <taxon>Pezizomycotina</taxon>
        <taxon>Dothideomycetes</taxon>
        <taxon>Dothideomycetidae</taxon>
        <taxon>Dothideales</taxon>
        <taxon>Dothioraceae</taxon>
        <taxon>Neodothiora</taxon>
    </lineage>
</organism>
<dbReference type="RefSeq" id="XP_069201056.1">
    <property type="nucleotide sequence ID" value="XM_069343231.1"/>
</dbReference>
<comment type="caution">
    <text evidence="8">The sequence shown here is derived from an EMBL/GenBank/DDBJ whole genome shotgun (WGS) entry which is preliminary data.</text>
</comment>
<keyword evidence="2 6" id="KW-0812">Transmembrane</keyword>
<feature type="compositionally biased region" description="Polar residues" evidence="5">
    <location>
        <begin position="225"/>
        <end position="251"/>
    </location>
</feature>
<dbReference type="InterPro" id="IPR008253">
    <property type="entry name" value="Marvel"/>
</dbReference>
<evidence type="ECO:0000259" key="7">
    <source>
        <dbReference type="Pfam" id="PF01284"/>
    </source>
</evidence>
<protein>
    <recommendedName>
        <fullName evidence="7">MARVEL domain-containing protein</fullName>
    </recommendedName>
</protein>
<sequence length="297" mass="32927">MPLFKKNPNANGVAASSSVAPTRSDAGNLDHANAIPKWHLGLRALQFLLAALVLGLLSYSEHVYRGTSIQRGYILGLIVATMTLIFLPLTFLYRKLAFKPIAGFIGDFLPMLLWLVTMAVLASYSHMYRPSFSSIFSSSDPYRNTYNDFELDALNKRHSSVGPRGTSSYVNRPRRAWACGATAAAFSGLEFLLFLLTTLLYLRYYHQSRLRAGRSSTFDMERPNGATNVYTTTKTTDQQYRAGNGRTTTANGYEMPPQQHMHKQTDGTANTSDAHHVPTESTALGNPEPRSQHQQGP</sequence>
<evidence type="ECO:0000313" key="9">
    <source>
        <dbReference type="Proteomes" id="UP001562354"/>
    </source>
</evidence>
<dbReference type="PANTHER" id="PTHR37451:SF4">
    <property type="entry name" value="MARVEL DOMAIN-CONTAINING PROTEIN"/>
    <property type="match status" value="1"/>
</dbReference>
<feature type="domain" description="MARVEL" evidence="7">
    <location>
        <begin position="39"/>
        <end position="200"/>
    </location>
</feature>
<dbReference type="GeneID" id="95977415"/>
<name>A0ABR3PF57_9PEZI</name>
<evidence type="ECO:0000256" key="3">
    <source>
        <dbReference type="ARBA" id="ARBA00022989"/>
    </source>
</evidence>
<accession>A0ABR3PF57</accession>
<comment type="subcellular location">
    <subcellularLocation>
        <location evidence="1">Membrane</location>
        <topology evidence="1">Multi-pass membrane protein</topology>
    </subcellularLocation>
</comment>
<keyword evidence="4 6" id="KW-0472">Membrane</keyword>
<evidence type="ECO:0000256" key="1">
    <source>
        <dbReference type="ARBA" id="ARBA00004141"/>
    </source>
</evidence>
<feature type="transmembrane region" description="Helical" evidence="6">
    <location>
        <begin position="104"/>
        <end position="124"/>
    </location>
</feature>
<proteinExistence type="predicted"/>
<feature type="region of interest" description="Disordered" evidence="5">
    <location>
        <begin position="1"/>
        <end position="21"/>
    </location>
</feature>
<evidence type="ECO:0000256" key="4">
    <source>
        <dbReference type="ARBA" id="ARBA00023136"/>
    </source>
</evidence>
<feature type="transmembrane region" description="Helical" evidence="6">
    <location>
        <begin position="72"/>
        <end position="92"/>
    </location>
</feature>
<evidence type="ECO:0000256" key="5">
    <source>
        <dbReference type="SAM" id="MobiDB-lite"/>
    </source>
</evidence>
<evidence type="ECO:0000313" key="8">
    <source>
        <dbReference type="EMBL" id="KAL1304782.1"/>
    </source>
</evidence>
<keyword evidence="3 6" id="KW-1133">Transmembrane helix</keyword>
<dbReference type="Pfam" id="PF01284">
    <property type="entry name" value="MARVEL"/>
    <property type="match status" value="1"/>
</dbReference>
<feature type="transmembrane region" description="Helical" evidence="6">
    <location>
        <begin position="40"/>
        <end position="60"/>
    </location>
</feature>
<evidence type="ECO:0000256" key="2">
    <source>
        <dbReference type="ARBA" id="ARBA00022692"/>
    </source>
</evidence>
<reference evidence="8 9" key="1">
    <citation type="submission" date="2024-07" db="EMBL/GenBank/DDBJ databases">
        <title>Draft sequence of the Neodothiora populina.</title>
        <authorList>
            <person name="Drown D.D."/>
            <person name="Schuette U.S."/>
            <person name="Buechlein A.B."/>
            <person name="Rusch D.R."/>
            <person name="Winton L.W."/>
            <person name="Adams G.A."/>
        </authorList>
    </citation>
    <scope>NUCLEOTIDE SEQUENCE [LARGE SCALE GENOMIC DNA]</scope>
    <source>
        <strain evidence="8 9">CPC 39397</strain>
    </source>
</reference>
<dbReference type="EMBL" id="JBFMKM010000008">
    <property type="protein sequence ID" value="KAL1304782.1"/>
    <property type="molecule type" value="Genomic_DNA"/>
</dbReference>
<dbReference type="PANTHER" id="PTHR37451">
    <property type="entry name" value="MARVEL DOMAIN"/>
    <property type="match status" value="1"/>
</dbReference>
<gene>
    <name evidence="8" type="ORF">AAFC00_003715</name>
</gene>
<feature type="transmembrane region" description="Helical" evidence="6">
    <location>
        <begin position="175"/>
        <end position="202"/>
    </location>
</feature>
<feature type="region of interest" description="Disordered" evidence="5">
    <location>
        <begin position="220"/>
        <end position="297"/>
    </location>
</feature>
<keyword evidence="9" id="KW-1185">Reference proteome</keyword>
<evidence type="ECO:0000256" key="6">
    <source>
        <dbReference type="SAM" id="Phobius"/>
    </source>
</evidence>
<dbReference type="Proteomes" id="UP001562354">
    <property type="component" value="Unassembled WGS sequence"/>
</dbReference>